<dbReference type="Proteomes" id="UP000504638">
    <property type="component" value="Unplaced"/>
</dbReference>
<evidence type="ECO:0000313" key="3">
    <source>
        <dbReference type="Proteomes" id="UP000504638"/>
    </source>
</evidence>
<dbReference type="SUPFAM" id="SSF54637">
    <property type="entry name" value="Thioesterase/thiol ester dehydrase-isomerase"/>
    <property type="match status" value="1"/>
</dbReference>
<sequence length="219" mass="24483">MMAGYTWEQYLEFINGVPPDQQEIDFFSSVGWVRPYLQVSSPFTPIPFFSRFEKGNSNDRFFNKIINTPGTISNALGLVRKENDWATRFAVATNNGNAGTSQKQKEPDFILLAHLGTDLSGFTDTAHGGVLGALFDEAMSCCAELFRQASDRKSQLFTANLSVSYRAPVDVPAVVMIRIWLERRDGRKWFLRGKLTGEDGAVKAEAEALWISAKTKENL</sequence>
<dbReference type="OrthoDB" id="506431at2759"/>
<protein>
    <recommendedName>
        <fullName evidence="1">Thioesterase domain-containing protein</fullName>
    </recommendedName>
</protein>
<proteinExistence type="predicted"/>
<dbReference type="AlphaFoldDB" id="A0A6G1GGU8"/>
<name>A0A6G1GGU8_9PEZI</name>
<reference evidence="4" key="2">
    <citation type="submission" date="2020-04" db="EMBL/GenBank/DDBJ databases">
        <authorList>
            <consortium name="NCBI Genome Project"/>
        </authorList>
    </citation>
    <scope>NUCLEOTIDE SEQUENCE</scope>
    <source>
        <strain evidence="4">CBS 781.70</strain>
    </source>
</reference>
<dbReference type="EMBL" id="ML975149">
    <property type="protein sequence ID" value="KAF1817234.1"/>
    <property type="molecule type" value="Genomic_DNA"/>
</dbReference>
<dbReference type="Pfam" id="PF03061">
    <property type="entry name" value="4HBT"/>
    <property type="match status" value="1"/>
</dbReference>
<dbReference type="RefSeq" id="XP_033538865.1">
    <property type="nucleotide sequence ID" value="XM_033673700.1"/>
</dbReference>
<evidence type="ECO:0000313" key="2">
    <source>
        <dbReference type="EMBL" id="KAF1817234.1"/>
    </source>
</evidence>
<dbReference type="InterPro" id="IPR006683">
    <property type="entry name" value="Thioestr_dom"/>
</dbReference>
<reference evidence="2 4" key="1">
    <citation type="submission" date="2020-01" db="EMBL/GenBank/DDBJ databases">
        <authorList>
            <consortium name="DOE Joint Genome Institute"/>
            <person name="Haridas S."/>
            <person name="Albert R."/>
            <person name="Binder M."/>
            <person name="Bloem J."/>
            <person name="Labutti K."/>
            <person name="Salamov A."/>
            <person name="Andreopoulos B."/>
            <person name="Baker S.E."/>
            <person name="Barry K."/>
            <person name="Bills G."/>
            <person name="Bluhm B.H."/>
            <person name="Cannon C."/>
            <person name="Castanera R."/>
            <person name="Culley D.E."/>
            <person name="Daum C."/>
            <person name="Ezra D."/>
            <person name="Gonzalez J.B."/>
            <person name="Henrissat B."/>
            <person name="Kuo A."/>
            <person name="Liang C."/>
            <person name="Lipzen A."/>
            <person name="Lutzoni F."/>
            <person name="Magnuson J."/>
            <person name="Mondo S."/>
            <person name="Nolan M."/>
            <person name="Ohm R."/>
            <person name="Pangilinan J."/>
            <person name="Park H.-J."/>
            <person name="Ramirez L."/>
            <person name="Alfaro M."/>
            <person name="Sun H."/>
            <person name="Tritt A."/>
            <person name="Yoshinaga Y."/>
            <person name="Zwiers L.-H."/>
            <person name="Turgeon B.G."/>
            <person name="Goodwin S.B."/>
            <person name="Spatafora J.W."/>
            <person name="Crous P.W."/>
            <person name="Grigoriev I.V."/>
        </authorList>
    </citation>
    <scope>NUCLEOTIDE SEQUENCE</scope>
    <source>
        <strain evidence="2 4">CBS 781.70</strain>
    </source>
</reference>
<dbReference type="GeneID" id="54414270"/>
<gene>
    <name evidence="2 4" type="ORF">P152DRAFT_12046</name>
</gene>
<dbReference type="CDD" id="cd03443">
    <property type="entry name" value="PaaI_thioesterase"/>
    <property type="match status" value="1"/>
</dbReference>
<dbReference type="Gene3D" id="3.10.129.10">
    <property type="entry name" value="Hotdog Thioesterase"/>
    <property type="match status" value="1"/>
</dbReference>
<reference evidence="4" key="3">
    <citation type="submission" date="2025-04" db="UniProtKB">
        <authorList>
            <consortium name="RefSeq"/>
        </authorList>
    </citation>
    <scope>IDENTIFICATION</scope>
    <source>
        <strain evidence="4">CBS 781.70</strain>
    </source>
</reference>
<evidence type="ECO:0000313" key="4">
    <source>
        <dbReference type="RefSeq" id="XP_033538865.1"/>
    </source>
</evidence>
<accession>A0A6G1GGU8</accession>
<keyword evidence="3" id="KW-1185">Reference proteome</keyword>
<dbReference type="PANTHER" id="PTHR47260:SF3">
    <property type="entry name" value="THIOESTERASE FAMILY PROTEIN (AFU_ORTHOLOGUE AFUA_7G03960)"/>
    <property type="match status" value="1"/>
</dbReference>
<organism evidence="2">
    <name type="scientific">Eremomyces bilateralis CBS 781.70</name>
    <dbReference type="NCBI Taxonomy" id="1392243"/>
    <lineage>
        <taxon>Eukaryota</taxon>
        <taxon>Fungi</taxon>
        <taxon>Dikarya</taxon>
        <taxon>Ascomycota</taxon>
        <taxon>Pezizomycotina</taxon>
        <taxon>Dothideomycetes</taxon>
        <taxon>Dothideomycetes incertae sedis</taxon>
        <taxon>Eremomycetales</taxon>
        <taxon>Eremomycetaceae</taxon>
        <taxon>Eremomyces</taxon>
    </lineage>
</organism>
<dbReference type="PANTHER" id="PTHR47260">
    <property type="entry name" value="UPF0644 PROTEIN PB2B4.06"/>
    <property type="match status" value="1"/>
</dbReference>
<feature type="domain" description="Thioesterase" evidence="1">
    <location>
        <begin position="125"/>
        <end position="202"/>
    </location>
</feature>
<dbReference type="InterPro" id="IPR052061">
    <property type="entry name" value="PTE-AB_protein"/>
</dbReference>
<dbReference type="InterPro" id="IPR029069">
    <property type="entry name" value="HotDog_dom_sf"/>
</dbReference>
<evidence type="ECO:0000259" key="1">
    <source>
        <dbReference type="Pfam" id="PF03061"/>
    </source>
</evidence>